<dbReference type="Proteomes" id="UP000013304">
    <property type="component" value="Chromosome"/>
</dbReference>
<gene>
    <name evidence="2" type="ORF">SFUL_2158</name>
</gene>
<evidence type="ECO:0000256" key="1">
    <source>
        <dbReference type="SAM" id="MobiDB-lite"/>
    </source>
</evidence>
<dbReference type="HOGENOM" id="CLU_153931_0_0_11"/>
<dbReference type="EMBL" id="CP005080">
    <property type="protein sequence ID" value="AGK77115.1"/>
    <property type="molecule type" value="Genomic_DNA"/>
</dbReference>
<feature type="region of interest" description="Disordered" evidence="1">
    <location>
        <begin position="91"/>
        <end position="115"/>
    </location>
</feature>
<sequence length="115" mass="12191">MYLIHAQLKAPPGGGLPPDAARRALALTRPGERIEHVTAHPHAVPDPILGIFVMAESLFDAEALAAALCHRLLDTHTGLADWGLRRAEAPLSAPLGHGPLGPPESSSHPSDLRRE</sequence>
<dbReference type="AlphaFoldDB" id="N0CNB6"/>
<evidence type="ECO:0000313" key="3">
    <source>
        <dbReference type="Proteomes" id="UP000013304"/>
    </source>
</evidence>
<dbReference type="KEGG" id="sfi:SFUL_2158"/>
<accession>N0CNB6</accession>
<dbReference type="OrthoDB" id="3543128at2"/>
<evidence type="ECO:0000313" key="2">
    <source>
        <dbReference type="EMBL" id="AGK77115.1"/>
    </source>
</evidence>
<reference evidence="2 3" key="1">
    <citation type="submission" date="2013-04" db="EMBL/GenBank/DDBJ databases">
        <title>Complete genome sequence of Streptomyces fulvissimus.</title>
        <authorList>
            <person name="Myronovskyi M."/>
            <person name="Tokovenko B."/>
            <person name="Manderscheid N."/>
            <person name="Petzke L."/>
            <person name="Luzhetskyy A."/>
        </authorList>
    </citation>
    <scope>NUCLEOTIDE SEQUENCE [LARGE SCALE GENOMIC DNA]</scope>
    <source>
        <strain evidence="2 3">DSM 40593</strain>
    </source>
</reference>
<name>N0CNB6_STRMI</name>
<proteinExistence type="predicted"/>
<dbReference type="eggNOG" id="ENOG502ZUFU">
    <property type="taxonomic scope" value="Bacteria"/>
</dbReference>
<protein>
    <submittedName>
        <fullName evidence="2">Uncharacterized protein</fullName>
    </submittedName>
</protein>
<dbReference type="RefSeq" id="WP_015608481.1">
    <property type="nucleotide sequence ID" value="NC_021177.1"/>
</dbReference>
<organism evidence="2 3">
    <name type="scientific">Streptomyces microflavus DSM 40593</name>
    <dbReference type="NCBI Taxonomy" id="1303692"/>
    <lineage>
        <taxon>Bacteria</taxon>
        <taxon>Bacillati</taxon>
        <taxon>Actinomycetota</taxon>
        <taxon>Actinomycetes</taxon>
        <taxon>Kitasatosporales</taxon>
        <taxon>Streptomycetaceae</taxon>
        <taxon>Streptomyces</taxon>
    </lineage>
</organism>